<dbReference type="EMBL" id="UZAM01008617">
    <property type="protein sequence ID" value="VDP05678.1"/>
    <property type="molecule type" value="Genomic_DNA"/>
</dbReference>
<reference evidence="2 3" key="2">
    <citation type="submission" date="2018-11" db="EMBL/GenBank/DDBJ databases">
        <authorList>
            <consortium name="Pathogen Informatics"/>
        </authorList>
    </citation>
    <scope>NUCLEOTIDE SEQUENCE [LARGE SCALE GENOMIC DNA]</scope>
</reference>
<organism evidence="4">
    <name type="scientific">Soboliphyme baturini</name>
    <dbReference type="NCBI Taxonomy" id="241478"/>
    <lineage>
        <taxon>Eukaryota</taxon>
        <taxon>Metazoa</taxon>
        <taxon>Ecdysozoa</taxon>
        <taxon>Nematoda</taxon>
        <taxon>Enoplea</taxon>
        <taxon>Dorylaimia</taxon>
        <taxon>Dioctophymatida</taxon>
        <taxon>Dioctophymatoidea</taxon>
        <taxon>Soboliphymatidae</taxon>
        <taxon>Soboliphyme</taxon>
    </lineage>
</organism>
<evidence type="ECO:0000313" key="4">
    <source>
        <dbReference type="WBParaSite" id="SBAD_0000510001-mRNA-1"/>
    </source>
</evidence>
<sequence length="342" mass="36991">MIGRRPARSRVFWPLLPRCASDQLQRPAGRPASFRHSPRTPGLIVSWWRRRLPLDRAHSPLVTAVDAVSAVASSSGRPAGGSSNRSSAFWRRGGSHPPVPLLALPSPLHACPLLVSDGHQLVSVVLYVDSATSAAKNRISASEFFGRWLASSHVRTSIVVGGGGGLIIVETGTPTPVRMPVPPNGPRNKRRRRGRRSTDGTRQDDRRRETVAAAVAAVPIAASPMRCDRRAAVASDPPVGRSVGPNCDLLFPPAELQATWRGGAAARISQTTASTTTRSRCSRESLLSQCVASSFADRPVVDPICRCRRRCRVRRRCCRVSSPTTNWCFSTGRPDPIQSDPT</sequence>
<evidence type="ECO:0000313" key="2">
    <source>
        <dbReference type="EMBL" id="VDP05678.1"/>
    </source>
</evidence>
<name>A0A183IMQ4_9BILA</name>
<gene>
    <name evidence="2" type="ORF">SBAD_LOCUS4900</name>
</gene>
<accession>A0A183IMQ4</accession>
<protein>
    <submittedName>
        <fullName evidence="2 4">Uncharacterized protein</fullName>
    </submittedName>
</protein>
<dbReference type="AlphaFoldDB" id="A0A183IMQ4"/>
<evidence type="ECO:0000313" key="3">
    <source>
        <dbReference type="Proteomes" id="UP000270296"/>
    </source>
</evidence>
<reference evidence="4" key="1">
    <citation type="submission" date="2016-06" db="UniProtKB">
        <authorList>
            <consortium name="WormBaseParasite"/>
        </authorList>
    </citation>
    <scope>IDENTIFICATION</scope>
</reference>
<dbReference type="WBParaSite" id="SBAD_0000510001-mRNA-1">
    <property type="protein sequence ID" value="SBAD_0000510001-mRNA-1"/>
    <property type="gene ID" value="SBAD_0000510001"/>
</dbReference>
<dbReference type="Proteomes" id="UP000270296">
    <property type="component" value="Unassembled WGS sequence"/>
</dbReference>
<feature type="region of interest" description="Disordered" evidence="1">
    <location>
        <begin position="171"/>
        <end position="209"/>
    </location>
</feature>
<feature type="compositionally biased region" description="Basic and acidic residues" evidence="1">
    <location>
        <begin position="196"/>
        <end position="209"/>
    </location>
</feature>
<keyword evidence="3" id="KW-1185">Reference proteome</keyword>
<proteinExistence type="predicted"/>
<evidence type="ECO:0000256" key="1">
    <source>
        <dbReference type="SAM" id="MobiDB-lite"/>
    </source>
</evidence>